<dbReference type="PANTHER" id="PTHR35317:SF43">
    <property type="entry name" value="TRANSMEMBRANE PROTEIN"/>
    <property type="match status" value="1"/>
</dbReference>
<name>A0A445LAJ7_GLYSO</name>
<sequence length="253" mass="29017">MLSVIFVLSTLCMSYTILLIHNRVIDTNTYIFGWMNGKNRVNITSVANVTAQVNSIPMLNGTNFKVWKEVVEIVLGCMDLDLALRTERPISTPETSNEVKIEKWDRSNRMCLMIMKRSIPEAFRGSISEGQSAKKFLEEIEQYFAKNEKAETSNLLAKLISMKYKGKGNIREYIMEMPNLASKLKSLKLELGEDLFVHLVLISLPAHFGQFKVSYNTQKDKWSLNELISHCVQEEERLQRDRTESAHLTSTSE</sequence>
<reference evidence="1 2" key="1">
    <citation type="submission" date="2018-09" db="EMBL/GenBank/DDBJ databases">
        <title>A high-quality reference genome of wild soybean provides a powerful tool to mine soybean genomes.</title>
        <authorList>
            <person name="Xie M."/>
            <person name="Chung C.Y.L."/>
            <person name="Li M.-W."/>
            <person name="Wong F.-L."/>
            <person name="Chan T.-F."/>
            <person name="Lam H.-M."/>
        </authorList>
    </citation>
    <scope>NUCLEOTIDE SEQUENCE [LARGE SCALE GENOMIC DNA]</scope>
    <source>
        <strain evidence="2">cv. W05</strain>
        <tissue evidence="1">Hypocotyl of etiolated seedlings</tissue>
    </source>
</reference>
<evidence type="ECO:0000313" key="1">
    <source>
        <dbReference type="EMBL" id="RZC20139.1"/>
    </source>
</evidence>
<organism evidence="1 2">
    <name type="scientific">Glycine soja</name>
    <name type="common">Wild soybean</name>
    <dbReference type="NCBI Taxonomy" id="3848"/>
    <lineage>
        <taxon>Eukaryota</taxon>
        <taxon>Viridiplantae</taxon>
        <taxon>Streptophyta</taxon>
        <taxon>Embryophyta</taxon>
        <taxon>Tracheophyta</taxon>
        <taxon>Spermatophyta</taxon>
        <taxon>Magnoliopsida</taxon>
        <taxon>eudicotyledons</taxon>
        <taxon>Gunneridae</taxon>
        <taxon>Pentapetalae</taxon>
        <taxon>rosids</taxon>
        <taxon>fabids</taxon>
        <taxon>Fabales</taxon>
        <taxon>Fabaceae</taxon>
        <taxon>Papilionoideae</taxon>
        <taxon>50 kb inversion clade</taxon>
        <taxon>NPAAA clade</taxon>
        <taxon>indigoferoid/millettioid clade</taxon>
        <taxon>Phaseoleae</taxon>
        <taxon>Glycine</taxon>
        <taxon>Glycine subgen. Soja</taxon>
    </lineage>
</organism>
<accession>A0A445LAJ7</accession>
<evidence type="ECO:0008006" key="3">
    <source>
        <dbReference type="Google" id="ProtNLM"/>
    </source>
</evidence>
<dbReference type="EMBL" id="QZWG01000003">
    <property type="protein sequence ID" value="RZC20139.1"/>
    <property type="molecule type" value="Genomic_DNA"/>
</dbReference>
<dbReference type="PANTHER" id="PTHR35317">
    <property type="entry name" value="OS04G0629600 PROTEIN"/>
    <property type="match status" value="1"/>
</dbReference>
<keyword evidence="2" id="KW-1185">Reference proteome</keyword>
<dbReference type="Pfam" id="PF14223">
    <property type="entry name" value="Retrotran_gag_2"/>
    <property type="match status" value="1"/>
</dbReference>
<protein>
    <recommendedName>
        <fullName evidence="3">Retrovirus-related Pol polyprotein from transposon TNT 1-94</fullName>
    </recommendedName>
</protein>
<evidence type="ECO:0000313" key="2">
    <source>
        <dbReference type="Proteomes" id="UP000289340"/>
    </source>
</evidence>
<dbReference type="Proteomes" id="UP000289340">
    <property type="component" value="Chromosome 3"/>
</dbReference>
<dbReference type="AlphaFoldDB" id="A0A445LAJ7"/>
<comment type="caution">
    <text evidence="1">The sequence shown here is derived from an EMBL/GenBank/DDBJ whole genome shotgun (WGS) entry which is preliminary data.</text>
</comment>
<gene>
    <name evidence="1" type="ORF">D0Y65_006823</name>
</gene>
<proteinExistence type="predicted"/>